<dbReference type="Proteomes" id="UP000233469">
    <property type="component" value="Unassembled WGS sequence"/>
</dbReference>
<protein>
    <recommendedName>
        <fullName evidence="3">Serine-threonine/tyrosine-protein kinase catalytic domain-containing protein</fullName>
    </recommendedName>
</protein>
<evidence type="ECO:0000313" key="2">
    <source>
        <dbReference type="Proteomes" id="UP000233469"/>
    </source>
</evidence>
<comment type="caution">
    <text evidence="1">The sequence shown here is derived from an EMBL/GenBank/DDBJ whole genome shotgun (WGS) entry which is preliminary data.</text>
</comment>
<reference evidence="1 2" key="2">
    <citation type="submission" date="2017-10" db="EMBL/GenBank/DDBJ databases">
        <title>Extensive intraspecific genome diversity in a model arbuscular mycorrhizal fungus.</title>
        <authorList>
            <person name="Chen E.C.H."/>
            <person name="Morin E."/>
            <person name="Baudet D."/>
            <person name="Noel J."/>
            <person name="Ndikumana S."/>
            <person name="Charron P."/>
            <person name="St-Onge C."/>
            <person name="Giorgi J."/>
            <person name="Grigoriev I.V."/>
            <person name="Roux C."/>
            <person name="Martin F.M."/>
            <person name="Corradi N."/>
        </authorList>
    </citation>
    <scope>NUCLEOTIDE SEQUENCE [LARGE SCALE GENOMIC DNA]</scope>
    <source>
        <strain evidence="1 2">C2</strain>
    </source>
</reference>
<dbReference type="Gene3D" id="1.10.510.10">
    <property type="entry name" value="Transferase(Phosphotransferase) domain 1"/>
    <property type="match status" value="1"/>
</dbReference>
<dbReference type="AlphaFoldDB" id="A0A2N1MU89"/>
<evidence type="ECO:0000313" key="1">
    <source>
        <dbReference type="EMBL" id="PKK65189.1"/>
    </source>
</evidence>
<dbReference type="InterPro" id="IPR011009">
    <property type="entry name" value="Kinase-like_dom_sf"/>
</dbReference>
<dbReference type="SUPFAM" id="SSF56112">
    <property type="entry name" value="Protein kinase-like (PK-like)"/>
    <property type="match status" value="1"/>
</dbReference>
<gene>
    <name evidence="1" type="ORF">RhiirC2_786516</name>
</gene>
<sequence>MWQISSGRQPFHTEEYDAGLMCQIKGGKREEIIEGTPTFYSDLYEWCWKYEPNERPDIQKVVSILKKEMGKLFTNSITTYL</sequence>
<dbReference type="EMBL" id="LLXL01001312">
    <property type="protein sequence ID" value="PKK65189.1"/>
    <property type="molecule type" value="Genomic_DNA"/>
</dbReference>
<evidence type="ECO:0008006" key="3">
    <source>
        <dbReference type="Google" id="ProtNLM"/>
    </source>
</evidence>
<organism evidence="1 2">
    <name type="scientific">Rhizophagus irregularis</name>
    <dbReference type="NCBI Taxonomy" id="588596"/>
    <lineage>
        <taxon>Eukaryota</taxon>
        <taxon>Fungi</taxon>
        <taxon>Fungi incertae sedis</taxon>
        <taxon>Mucoromycota</taxon>
        <taxon>Glomeromycotina</taxon>
        <taxon>Glomeromycetes</taxon>
        <taxon>Glomerales</taxon>
        <taxon>Glomeraceae</taxon>
        <taxon>Rhizophagus</taxon>
    </lineage>
</organism>
<reference evidence="1 2" key="1">
    <citation type="submission" date="2016-04" db="EMBL/GenBank/DDBJ databases">
        <title>Genome analyses suggest a sexual origin of heterokaryosis in a supposedly ancient asexual fungus.</title>
        <authorList>
            <person name="Ropars J."/>
            <person name="Sedzielewska K."/>
            <person name="Noel J."/>
            <person name="Charron P."/>
            <person name="Farinelli L."/>
            <person name="Marton T."/>
            <person name="Kruger M."/>
            <person name="Pelin A."/>
            <person name="Brachmann A."/>
            <person name="Corradi N."/>
        </authorList>
    </citation>
    <scope>NUCLEOTIDE SEQUENCE [LARGE SCALE GENOMIC DNA]</scope>
    <source>
        <strain evidence="1 2">C2</strain>
    </source>
</reference>
<name>A0A2N1MU89_9GLOM</name>
<proteinExistence type="predicted"/>
<accession>A0A2N1MU89</accession>